<dbReference type="AlphaFoldDB" id="X0WN19"/>
<dbReference type="EMBL" id="BARS01046735">
    <property type="protein sequence ID" value="GAG32374.1"/>
    <property type="molecule type" value="Genomic_DNA"/>
</dbReference>
<protein>
    <recommendedName>
        <fullName evidence="1">Aldehyde ferredoxin oxidoreductase C-terminal domain-containing protein</fullName>
    </recommendedName>
</protein>
<dbReference type="GO" id="GO:0051536">
    <property type="term" value="F:iron-sulfur cluster binding"/>
    <property type="evidence" value="ECO:0007669"/>
    <property type="project" value="InterPro"/>
</dbReference>
<dbReference type="InterPro" id="IPR001203">
    <property type="entry name" value="OxRdtase_Ald_Fedxn_C"/>
</dbReference>
<reference evidence="2" key="1">
    <citation type="journal article" date="2014" name="Front. Microbiol.">
        <title>High frequency of phylogenetically diverse reductive dehalogenase-homologous genes in deep subseafloor sedimentary metagenomes.</title>
        <authorList>
            <person name="Kawai M."/>
            <person name="Futagami T."/>
            <person name="Toyoda A."/>
            <person name="Takaki Y."/>
            <person name="Nishi S."/>
            <person name="Hori S."/>
            <person name="Arai W."/>
            <person name="Tsubouchi T."/>
            <person name="Morono Y."/>
            <person name="Uchiyama I."/>
            <person name="Ito T."/>
            <person name="Fujiyama A."/>
            <person name="Inagaki F."/>
            <person name="Takami H."/>
        </authorList>
    </citation>
    <scope>NUCLEOTIDE SEQUENCE</scope>
    <source>
        <strain evidence="2">Expedition CK06-06</strain>
    </source>
</reference>
<dbReference type="Pfam" id="PF01314">
    <property type="entry name" value="AFOR_C"/>
    <property type="match status" value="1"/>
</dbReference>
<organism evidence="2">
    <name type="scientific">marine sediment metagenome</name>
    <dbReference type="NCBI Taxonomy" id="412755"/>
    <lineage>
        <taxon>unclassified sequences</taxon>
        <taxon>metagenomes</taxon>
        <taxon>ecological metagenomes</taxon>
    </lineage>
</organism>
<evidence type="ECO:0000259" key="1">
    <source>
        <dbReference type="Pfam" id="PF01314"/>
    </source>
</evidence>
<gene>
    <name evidence="2" type="ORF">S01H1_70295</name>
</gene>
<feature type="domain" description="Aldehyde ferredoxin oxidoreductase C-terminal" evidence="1">
    <location>
        <begin position="1"/>
        <end position="65"/>
    </location>
</feature>
<evidence type="ECO:0000313" key="2">
    <source>
        <dbReference type="EMBL" id="GAG32374.1"/>
    </source>
</evidence>
<name>X0WN19_9ZZZZ</name>
<sequence>MLNIRLGLTSADDRLPDLLLKPLSDGGTEGTVPDVEALLSGAYAEYGWDPETGQPTRDTLEELGLAFTAEAL</sequence>
<comment type="caution">
    <text evidence="2">The sequence shown here is derived from an EMBL/GenBank/DDBJ whole genome shotgun (WGS) entry which is preliminary data.</text>
</comment>
<dbReference type="InterPro" id="IPR013985">
    <property type="entry name" value="Ald_Fedxn_OxRdtase_dom3"/>
</dbReference>
<dbReference type="GO" id="GO:0016625">
    <property type="term" value="F:oxidoreductase activity, acting on the aldehyde or oxo group of donors, iron-sulfur protein as acceptor"/>
    <property type="evidence" value="ECO:0007669"/>
    <property type="project" value="InterPro"/>
</dbReference>
<dbReference type="InterPro" id="IPR036021">
    <property type="entry name" value="Tungsten_al_ferr_oxy-like_C"/>
</dbReference>
<dbReference type="GO" id="GO:0009055">
    <property type="term" value="F:electron transfer activity"/>
    <property type="evidence" value="ECO:0007669"/>
    <property type="project" value="InterPro"/>
</dbReference>
<dbReference type="Gene3D" id="1.10.599.10">
    <property type="entry name" value="Aldehyde Ferredoxin Oxidoreductase Protein, subunit A, domain 3"/>
    <property type="match status" value="1"/>
</dbReference>
<accession>X0WN19</accession>
<dbReference type="SUPFAM" id="SSF48310">
    <property type="entry name" value="Aldehyde ferredoxin oxidoreductase, C-terminal domains"/>
    <property type="match status" value="1"/>
</dbReference>
<proteinExistence type="predicted"/>